<keyword evidence="3" id="KW-1185">Reference proteome</keyword>
<dbReference type="InterPro" id="IPR019637">
    <property type="entry name" value="DUF2501"/>
</dbReference>
<evidence type="ECO:0008006" key="4">
    <source>
        <dbReference type="Google" id="ProtNLM"/>
    </source>
</evidence>
<feature type="chain" id="PRO_5046689401" description="DUF2501 domain-containing protein" evidence="1">
    <location>
        <begin position="21"/>
        <end position="141"/>
    </location>
</feature>
<reference evidence="3" key="1">
    <citation type="journal article" date="2019" name="Int. J. Syst. Evol. Microbiol.">
        <title>The Global Catalogue of Microorganisms (GCM) 10K type strain sequencing project: providing services to taxonomists for standard genome sequencing and annotation.</title>
        <authorList>
            <consortium name="The Broad Institute Genomics Platform"/>
            <consortium name="The Broad Institute Genome Sequencing Center for Infectious Disease"/>
            <person name="Wu L."/>
            <person name="Ma J."/>
        </authorList>
    </citation>
    <scope>NUCLEOTIDE SEQUENCE [LARGE SCALE GENOMIC DNA]</scope>
    <source>
        <strain evidence="3">JCM 17498</strain>
    </source>
</reference>
<comment type="caution">
    <text evidence="2">The sequence shown here is derived from an EMBL/GenBank/DDBJ whole genome shotgun (WGS) entry which is preliminary data.</text>
</comment>
<feature type="signal peptide" evidence="1">
    <location>
        <begin position="1"/>
        <end position="20"/>
    </location>
</feature>
<organism evidence="2 3">
    <name type="scientific">Sphingomonas cynarae</name>
    <dbReference type="NCBI Taxonomy" id="930197"/>
    <lineage>
        <taxon>Bacteria</taxon>
        <taxon>Pseudomonadati</taxon>
        <taxon>Pseudomonadota</taxon>
        <taxon>Alphaproteobacteria</taxon>
        <taxon>Sphingomonadales</taxon>
        <taxon>Sphingomonadaceae</taxon>
        <taxon>Sphingomonas</taxon>
    </lineage>
</organism>
<dbReference type="Pfam" id="PF10696">
    <property type="entry name" value="DUF2501"/>
    <property type="match status" value="1"/>
</dbReference>
<dbReference type="RefSeq" id="WP_344692902.1">
    <property type="nucleotide sequence ID" value="NZ_BAABBF010000003.1"/>
</dbReference>
<dbReference type="EMBL" id="BAABBF010000003">
    <property type="protein sequence ID" value="GAA3708073.1"/>
    <property type="molecule type" value="Genomic_DNA"/>
</dbReference>
<proteinExistence type="predicted"/>
<dbReference type="Proteomes" id="UP001500523">
    <property type="component" value="Unassembled WGS sequence"/>
</dbReference>
<evidence type="ECO:0000313" key="3">
    <source>
        <dbReference type="Proteomes" id="UP001500523"/>
    </source>
</evidence>
<accession>A0ABP7DNG2</accession>
<evidence type="ECO:0000256" key="1">
    <source>
        <dbReference type="SAM" id="SignalP"/>
    </source>
</evidence>
<protein>
    <recommendedName>
        <fullName evidence="4">DUF2501 domain-containing protein</fullName>
    </recommendedName>
</protein>
<name>A0ABP7DNG2_9SPHN</name>
<gene>
    <name evidence="2" type="ORF">GCM10022268_16790</name>
</gene>
<keyword evidence="1" id="KW-0732">Signal</keyword>
<evidence type="ECO:0000313" key="2">
    <source>
        <dbReference type="EMBL" id="GAA3708073.1"/>
    </source>
</evidence>
<sequence length="141" mass="13526">MKHVLLALTLGGLVAAPVAAQQATVPPAATPARGGGLAGLLGEGGLLGGGGGLPNIASAGAGNAAGLLGYCIKNNLVAGNGAAGILGQLTGKRGVTASPGFEAGQRGQVQTGGNAFSLAGVQDRVKTQLCGMVLKRARSFL</sequence>